<dbReference type="AlphaFoldDB" id="A0A6I4J197"/>
<evidence type="ECO:0000256" key="1">
    <source>
        <dbReference type="SAM" id="Phobius"/>
    </source>
</evidence>
<protein>
    <submittedName>
        <fullName evidence="2">DUF969 family protein</fullName>
    </submittedName>
</protein>
<feature type="transmembrane region" description="Helical" evidence="1">
    <location>
        <begin position="56"/>
        <end position="74"/>
    </location>
</feature>
<reference evidence="2 3" key="1">
    <citation type="submission" date="2019-12" db="EMBL/GenBank/DDBJ databases">
        <authorList>
            <person name="Huq M.A."/>
        </authorList>
    </citation>
    <scope>NUCLEOTIDE SEQUENCE [LARGE SCALE GENOMIC DNA]</scope>
    <source>
        <strain evidence="2 3">MAH-20</strain>
    </source>
</reference>
<keyword evidence="1" id="KW-0812">Transmembrane</keyword>
<comment type="caution">
    <text evidence="2">The sequence shown here is derived from an EMBL/GenBank/DDBJ whole genome shotgun (WGS) entry which is preliminary data.</text>
</comment>
<name>A0A6I4J197_9SPHN</name>
<feature type="transmembrane region" description="Helical" evidence="1">
    <location>
        <begin position="157"/>
        <end position="179"/>
    </location>
</feature>
<keyword evidence="1" id="KW-0472">Membrane</keyword>
<dbReference type="EMBL" id="WQMS01000009">
    <property type="protein sequence ID" value="MVO78066.1"/>
    <property type="molecule type" value="Genomic_DNA"/>
</dbReference>
<accession>A0A6I4J197</accession>
<proteinExistence type="predicted"/>
<keyword evidence="1" id="KW-1133">Transmembrane helix</keyword>
<dbReference type="Proteomes" id="UP000441389">
    <property type="component" value="Unassembled WGS sequence"/>
</dbReference>
<sequence>MNYLPLIGIAIVVVGFLFRLNPLAVVTAAALATGLAAGKGLAEVIAILGKAFNDSRYVSIVWIALPVIGLLERYGLQQQARRVITRFRRATTGRLLLGYMLFRQLSAALGLTSIAGHPQTVRPLVAPMAEAAAERDTELDEVTRERVKAMSAATDNIGLFFGEDIFIAIGSILLIVGFLDQNGIHVAPLHLSVWAIPTAICAFLIHGARLLWLDRTLKK</sequence>
<feature type="transmembrane region" description="Helical" evidence="1">
    <location>
        <begin position="191"/>
        <end position="212"/>
    </location>
</feature>
<dbReference type="InterPro" id="IPR010374">
    <property type="entry name" value="DUF969"/>
</dbReference>
<evidence type="ECO:0000313" key="2">
    <source>
        <dbReference type="EMBL" id="MVO78066.1"/>
    </source>
</evidence>
<dbReference type="Pfam" id="PF06149">
    <property type="entry name" value="DUF969"/>
    <property type="match status" value="1"/>
</dbReference>
<organism evidence="2 3">
    <name type="scientific">Sphingomonas horti</name>
    <dbReference type="NCBI Taxonomy" id="2682842"/>
    <lineage>
        <taxon>Bacteria</taxon>
        <taxon>Pseudomonadati</taxon>
        <taxon>Pseudomonadota</taxon>
        <taxon>Alphaproteobacteria</taxon>
        <taxon>Sphingomonadales</taxon>
        <taxon>Sphingomonadaceae</taxon>
        <taxon>Sphingomonas</taxon>
    </lineage>
</organism>
<dbReference type="RefSeq" id="WP_157027029.1">
    <property type="nucleotide sequence ID" value="NZ_WQMS01000009.1"/>
</dbReference>
<keyword evidence="3" id="KW-1185">Reference proteome</keyword>
<evidence type="ECO:0000313" key="3">
    <source>
        <dbReference type="Proteomes" id="UP000441389"/>
    </source>
</evidence>
<gene>
    <name evidence="2" type="ORF">GON01_08975</name>
</gene>